<dbReference type="Proteomes" id="UP000243499">
    <property type="component" value="Chromosome 1"/>
</dbReference>
<dbReference type="AlphaFoldDB" id="A0A2T8KUE0"/>
<sequence>MDRKRGGGCGRVAPQRRRVLLGEGRGVVGIDAGGNSYAGGGGAVERMRGVGDWGGVVALGEKGLDMLAVASIEADGSSLTSADYIHLYTTLGKMSMELNPHQIYERYKEASEDYLKTKVCPH</sequence>
<protein>
    <submittedName>
        <fullName evidence="1">Uncharacterized protein</fullName>
    </submittedName>
</protein>
<reference evidence="1" key="1">
    <citation type="submission" date="2018-04" db="EMBL/GenBank/DDBJ databases">
        <title>WGS assembly of Panicum hallii.</title>
        <authorList>
            <person name="Lovell J."/>
            <person name="Jenkins J."/>
            <person name="Lowry D."/>
            <person name="Mamidi S."/>
            <person name="Sreedasyam A."/>
            <person name="Weng X."/>
            <person name="Barry K."/>
            <person name="Bonette J."/>
            <person name="Campitelli B."/>
            <person name="Daum C."/>
            <person name="Gordon S."/>
            <person name="Gould B."/>
            <person name="Lipzen A."/>
            <person name="Macqueen A."/>
            <person name="Palacio-Mejia J."/>
            <person name="Plott C."/>
            <person name="Shakirov E."/>
            <person name="Shu S."/>
            <person name="Yoshinaga Y."/>
            <person name="Zane M."/>
            <person name="Rokhsar D."/>
            <person name="Grimwood J."/>
            <person name="Schmutz J."/>
            <person name="Juenger T."/>
        </authorList>
    </citation>
    <scope>NUCLEOTIDE SEQUENCE [LARGE SCALE GENOMIC DNA]</scope>
    <source>
        <strain evidence="1">FIL2</strain>
    </source>
</reference>
<dbReference type="Gramene" id="PVH65759">
    <property type="protein sequence ID" value="PVH65759"/>
    <property type="gene ID" value="PAHAL_1G072100"/>
</dbReference>
<name>A0A2T8KUE0_9POAL</name>
<gene>
    <name evidence="1" type="ORF">PAHAL_1G072100</name>
</gene>
<proteinExistence type="predicted"/>
<dbReference type="EMBL" id="CM008046">
    <property type="protein sequence ID" value="PVH65759.1"/>
    <property type="molecule type" value="Genomic_DNA"/>
</dbReference>
<evidence type="ECO:0000313" key="1">
    <source>
        <dbReference type="EMBL" id="PVH65759.1"/>
    </source>
</evidence>
<organism evidence="1">
    <name type="scientific">Panicum hallii</name>
    <dbReference type="NCBI Taxonomy" id="206008"/>
    <lineage>
        <taxon>Eukaryota</taxon>
        <taxon>Viridiplantae</taxon>
        <taxon>Streptophyta</taxon>
        <taxon>Embryophyta</taxon>
        <taxon>Tracheophyta</taxon>
        <taxon>Spermatophyta</taxon>
        <taxon>Magnoliopsida</taxon>
        <taxon>Liliopsida</taxon>
        <taxon>Poales</taxon>
        <taxon>Poaceae</taxon>
        <taxon>PACMAD clade</taxon>
        <taxon>Panicoideae</taxon>
        <taxon>Panicodae</taxon>
        <taxon>Paniceae</taxon>
        <taxon>Panicinae</taxon>
        <taxon>Panicum</taxon>
        <taxon>Panicum sect. Panicum</taxon>
    </lineage>
</organism>
<accession>A0A2T8KUE0</accession>